<evidence type="ECO:0000313" key="2">
    <source>
        <dbReference type="EMBL" id="NMN93703.1"/>
    </source>
</evidence>
<name>A0A848K4S4_9NOCA</name>
<dbReference type="AlphaFoldDB" id="A0A848K4S4"/>
<dbReference type="EMBL" id="VCQU01000001">
    <property type="protein sequence ID" value="NMN93703.1"/>
    <property type="molecule type" value="Genomic_DNA"/>
</dbReference>
<comment type="caution">
    <text evidence="2">The sequence shown here is derived from an EMBL/GenBank/DDBJ whole genome shotgun (WGS) entry which is preliminary data.</text>
</comment>
<accession>A0A848K4S4</accession>
<evidence type="ECO:0000313" key="3">
    <source>
        <dbReference type="Proteomes" id="UP000535543"/>
    </source>
</evidence>
<evidence type="ECO:0000256" key="1">
    <source>
        <dbReference type="SAM" id="MobiDB-lite"/>
    </source>
</evidence>
<gene>
    <name evidence="2" type="ORF">FGL95_01450</name>
</gene>
<protein>
    <submittedName>
        <fullName evidence="2">Uncharacterized protein</fullName>
    </submittedName>
</protein>
<keyword evidence="3" id="KW-1185">Reference proteome</keyword>
<organism evidence="2 3">
    <name type="scientific">Antrihabitans stalactiti</name>
    <dbReference type="NCBI Taxonomy" id="2584121"/>
    <lineage>
        <taxon>Bacteria</taxon>
        <taxon>Bacillati</taxon>
        <taxon>Actinomycetota</taxon>
        <taxon>Actinomycetes</taxon>
        <taxon>Mycobacteriales</taxon>
        <taxon>Nocardiaceae</taxon>
        <taxon>Antrihabitans</taxon>
    </lineage>
</organism>
<sequence>MFDIGGSFLPQSISLLDHMATASVAENKAAHAKITAAGHFWSDWIERDAELATGELSAERPTAVHSMSQQIPGLCRTPPVH</sequence>
<dbReference type="Proteomes" id="UP000535543">
    <property type="component" value="Unassembled WGS sequence"/>
</dbReference>
<dbReference type="RefSeq" id="WP_169584401.1">
    <property type="nucleotide sequence ID" value="NZ_VCQU01000001.1"/>
</dbReference>
<proteinExistence type="predicted"/>
<feature type="region of interest" description="Disordered" evidence="1">
    <location>
        <begin position="60"/>
        <end position="81"/>
    </location>
</feature>
<reference evidence="2 3" key="2">
    <citation type="submission" date="2020-06" db="EMBL/GenBank/DDBJ databases">
        <title>Antribacter stalactiti gen. nov., sp. nov., a new member of the family Nacardiaceae isolated from a cave.</title>
        <authorList>
            <person name="Kim I.S."/>
        </authorList>
    </citation>
    <scope>NUCLEOTIDE SEQUENCE [LARGE SCALE GENOMIC DNA]</scope>
    <source>
        <strain evidence="2 3">YC2-7</strain>
    </source>
</reference>
<reference evidence="2 3" key="1">
    <citation type="submission" date="2019-05" db="EMBL/GenBank/DDBJ databases">
        <authorList>
            <person name="Lee S.D."/>
        </authorList>
    </citation>
    <scope>NUCLEOTIDE SEQUENCE [LARGE SCALE GENOMIC DNA]</scope>
    <source>
        <strain evidence="2 3">YC2-7</strain>
    </source>
</reference>